<dbReference type="FunFam" id="2.40.110.10:FF:000001">
    <property type="entry name" value="Acyl-CoA dehydrogenase, mitochondrial"/>
    <property type="match status" value="1"/>
</dbReference>
<keyword evidence="18" id="KW-1185">Reference proteome</keyword>
<evidence type="ECO:0000256" key="14">
    <source>
        <dbReference type="RuleBase" id="RU362125"/>
    </source>
</evidence>
<name>A0A8S9YL89_9TREM</name>
<comment type="catalytic activity">
    <reaction evidence="10">
        <text>2-methylpropanoyl-CoA + oxidized [electron-transfer flavoprotein] + H(+) = 2-methylpropenoyl-CoA + reduced [electron-transfer flavoprotein]</text>
        <dbReference type="Rhea" id="RHEA:44180"/>
        <dbReference type="Rhea" id="RHEA-COMP:10685"/>
        <dbReference type="Rhea" id="RHEA-COMP:10686"/>
        <dbReference type="ChEBI" id="CHEBI:15378"/>
        <dbReference type="ChEBI" id="CHEBI:57338"/>
        <dbReference type="ChEBI" id="CHEBI:57692"/>
        <dbReference type="ChEBI" id="CHEBI:58307"/>
        <dbReference type="ChEBI" id="CHEBI:62500"/>
        <dbReference type="EC" id="1.3.8.5"/>
    </reaction>
    <physiologicalReaction direction="left-to-right" evidence="10">
        <dbReference type="Rhea" id="RHEA:44181"/>
    </physiologicalReaction>
</comment>
<sequence>MSEVGSGSDVVSMQTKAEKHGDHYILNGSKFWITNGPDADIVIVYAKTEPKIPEPKHGISAFIVETSTPGFSIGKKIRKLGMRGSNTSELIFENCKIPASNLLGELNRGVYVLMSGLDVERLILSAGPVGLMQACCDVAFEYAQERCTFGRPIADYGMIQAKMADMYTRLQVSRTYTYAVARLIDHLDQHVLEQKAGSTNTQCAGVILHNAEAATKVALDAVQILGGNGYTEDYPVGRILRDSKLYEIGAGTSEVRRLIIARSINEYYRH</sequence>
<keyword evidence="7 14" id="KW-0560">Oxidoreductase</keyword>
<dbReference type="InterPro" id="IPR006091">
    <property type="entry name" value="Acyl-CoA_Oxase/DH_mid-dom"/>
</dbReference>
<dbReference type="Gene3D" id="2.40.110.10">
    <property type="entry name" value="Butyryl-CoA Dehydrogenase, subunit A, domain 2"/>
    <property type="match status" value="1"/>
</dbReference>
<accession>A0A8S9YL89</accession>
<dbReference type="Gene3D" id="1.20.140.10">
    <property type="entry name" value="Butyryl-CoA Dehydrogenase, subunit A, domain 3"/>
    <property type="match status" value="1"/>
</dbReference>
<dbReference type="AlphaFoldDB" id="A0A8S9YL89"/>
<comment type="function">
    <text evidence="11">Isobutyryl-CoA dehydrogenase which catalyzes the conversion of 2-methylpropanoyl-CoA to (2E)-2-methylpropenoyl-CoA in the valine catabolic pathway. To a lesser extent, also able to catalyze the oxidation of (2S)-2-methylbutanoyl-CoA.</text>
</comment>
<evidence type="ECO:0000256" key="4">
    <source>
        <dbReference type="ARBA" id="ARBA00022456"/>
    </source>
</evidence>
<evidence type="ECO:0000256" key="10">
    <source>
        <dbReference type="ARBA" id="ARBA00052552"/>
    </source>
</evidence>
<proteinExistence type="inferred from homology"/>
<evidence type="ECO:0000259" key="15">
    <source>
        <dbReference type="Pfam" id="PF00441"/>
    </source>
</evidence>
<evidence type="ECO:0000256" key="9">
    <source>
        <dbReference type="ARBA" id="ARBA00050268"/>
    </source>
</evidence>
<evidence type="ECO:0000256" key="6">
    <source>
        <dbReference type="ARBA" id="ARBA00022827"/>
    </source>
</evidence>
<dbReference type="SUPFAM" id="SSF47203">
    <property type="entry name" value="Acyl-CoA dehydrogenase C-terminal domain-like"/>
    <property type="match status" value="1"/>
</dbReference>
<dbReference type="GO" id="GO:0005739">
    <property type="term" value="C:mitochondrion"/>
    <property type="evidence" value="ECO:0007669"/>
    <property type="project" value="TreeGrafter"/>
</dbReference>
<keyword evidence="5 14" id="KW-0285">Flavoprotein</keyword>
<evidence type="ECO:0000256" key="3">
    <source>
        <dbReference type="ARBA" id="ARBA00009347"/>
    </source>
</evidence>
<evidence type="ECO:0000256" key="8">
    <source>
        <dbReference type="ARBA" id="ARBA00049552"/>
    </source>
</evidence>
<reference evidence="17" key="1">
    <citation type="submission" date="2019-07" db="EMBL/GenBank/DDBJ databases">
        <title>Annotation for the trematode Paragonimus miyazaki's.</title>
        <authorList>
            <person name="Choi Y.-J."/>
        </authorList>
    </citation>
    <scope>NUCLEOTIDE SEQUENCE</scope>
    <source>
        <strain evidence="17">Japan</strain>
    </source>
</reference>
<dbReference type="Pfam" id="PF02770">
    <property type="entry name" value="Acyl-CoA_dh_M"/>
    <property type="match status" value="1"/>
</dbReference>
<dbReference type="PROSITE" id="PS00073">
    <property type="entry name" value="ACYL_COA_DH_2"/>
    <property type="match status" value="1"/>
</dbReference>
<dbReference type="InterPro" id="IPR036250">
    <property type="entry name" value="AcylCo_DH-like_C"/>
</dbReference>
<keyword evidence="4" id="KW-0101">Branched-chain amino acid catabolism</keyword>
<evidence type="ECO:0000256" key="13">
    <source>
        <dbReference type="ARBA" id="ARBA00076026"/>
    </source>
</evidence>
<dbReference type="InterPro" id="IPR006089">
    <property type="entry name" value="Acyl-CoA_DH_CS"/>
</dbReference>
<comment type="catalytic activity">
    <reaction evidence="9">
        <text>propanoyl-CoA + oxidized [electron-transfer flavoprotein] + H(+) = acryloyl-CoA + reduced [electron-transfer flavoprotein]</text>
        <dbReference type="Rhea" id="RHEA:31287"/>
        <dbReference type="Rhea" id="RHEA-COMP:10685"/>
        <dbReference type="Rhea" id="RHEA-COMP:10686"/>
        <dbReference type="ChEBI" id="CHEBI:15378"/>
        <dbReference type="ChEBI" id="CHEBI:57367"/>
        <dbReference type="ChEBI" id="CHEBI:57392"/>
        <dbReference type="ChEBI" id="CHEBI:57692"/>
        <dbReference type="ChEBI" id="CHEBI:58307"/>
    </reaction>
    <physiologicalReaction direction="left-to-right" evidence="9">
        <dbReference type="Rhea" id="RHEA:31288"/>
    </physiologicalReaction>
</comment>
<feature type="domain" description="Acyl-CoA dehydrogenase/oxidase C-terminal" evidence="15">
    <location>
        <begin position="107"/>
        <end position="264"/>
    </location>
</feature>
<keyword evidence="6 14" id="KW-0274">FAD</keyword>
<dbReference type="FunFam" id="1.20.140.10:FF:000001">
    <property type="entry name" value="Acyl-CoA dehydrogenase"/>
    <property type="match status" value="1"/>
</dbReference>
<comment type="similarity">
    <text evidence="3 14">Belongs to the acyl-CoA dehydrogenase family.</text>
</comment>
<comment type="catalytic activity">
    <reaction evidence="8">
        <text>(2S)-2-methylbutanoyl-CoA + oxidized [electron-transfer flavoprotein] + H(+) = (2E)-2-methylbut-2-enoyl-CoA + reduced [electron-transfer flavoprotein]</text>
        <dbReference type="Rhea" id="RHEA:48256"/>
        <dbReference type="Rhea" id="RHEA-COMP:10685"/>
        <dbReference type="Rhea" id="RHEA-COMP:10686"/>
        <dbReference type="ChEBI" id="CHEBI:15378"/>
        <dbReference type="ChEBI" id="CHEBI:57337"/>
        <dbReference type="ChEBI" id="CHEBI:57692"/>
        <dbReference type="ChEBI" id="CHEBI:58307"/>
        <dbReference type="ChEBI" id="CHEBI:88166"/>
    </reaction>
    <physiologicalReaction direction="left-to-right" evidence="8">
        <dbReference type="Rhea" id="RHEA:48257"/>
    </physiologicalReaction>
</comment>
<dbReference type="GO" id="GO:0008470">
    <property type="term" value="F:3-methylbutanoyl-CoA dehydrogenase activity"/>
    <property type="evidence" value="ECO:0007669"/>
    <property type="project" value="TreeGrafter"/>
</dbReference>
<organism evidence="17 18">
    <name type="scientific">Paragonimus skrjabini miyazakii</name>
    <dbReference type="NCBI Taxonomy" id="59628"/>
    <lineage>
        <taxon>Eukaryota</taxon>
        <taxon>Metazoa</taxon>
        <taxon>Spiralia</taxon>
        <taxon>Lophotrochozoa</taxon>
        <taxon>Platyhelminthes</taxon>
        <taxon>Trematoda</taxon>
        <taxon>Digenea</taxon>
        <taxon>Plagiorchiida</taxon>
        <taxon>Troglotremata</taxon>
        <taxon>Troglotrematidae</taxon>
        <taxon>Paragonimus</taxon>
    </lineage>
</organism>
<dbReference type="OrthoDB" id="9988775at2759"/>
<dbReference type="Proteomes" id="UP000822476">
    <property type="component" value="Unassembled WGS sequence"/>
</dbReference>
<dbReference type="PANTHER" id="PTHR43884:SF12">
    <property type="entry name" value="ISOVALERYL-COA DEHYDROGENASE, MITOCHONDRIAL-RELATED"/>
    <property type="match status" value="1"/>
</dbReference>
<dbReference type="SUPFAM" id="SSF56645">
    <property type="entry name" value="Acyl-CoA dehydrogenase NM domain-like"/>
    <property type="match status" value="1"/>
</dbReference>
<protein>
    <recommendedName>
        <fullName evidence="12">Isobutyryl-CoA dehydrogenase, mitochondrial</fullName>
    </recommendedName>
    <alternativeName>
        <fullName evidence="13">Acyl-CoA dehydrogenase family member 8</fullName>
    </alternativeName>
</protein>
<feature type="domain" description="Acyl-CoA oxidase/dehydrogenase middle" evidence="16">
    <location>
        <begin position="1"/>
        <end position="95"/>
    </location>
</feature>
<gene>
    <name evidence="17" type="ORF">EG68_10109</name>
</gene>
<evidence type="ECO:0000259" key="16">
    <source>
        <dbReference type="Pfam" id="PF02770"/>
    </source>
</evidence>
<dbReference type="InterPro" id="IPR046373">
    <property type="entry name" value="Acyl-CoA_Oxase/DH_mid-dom_sf"/>
</dbReference>
<evidence type="ECO:0000256" key="1">
    <source>
        <dbReference type="ARBA" id="ARBA00001974"/>
    </source>
</evidence>
<comment type="cofactor">
    <cofactor evidence="1 14">
        <name>FAD</name>
        <dbReference type="ChEBI" id="CHEBI:57692"/>
    </cofactor>
</comment>
<evidence type="ECO:0000256" key="12">
    <source>
        <dbReference type="ARBA" id="ARBA00071686"/>
    </source>
</evidence>
<dbReference type="Pfam" id="PF00441">
    <property type="entry name" value="Acyl-CoA_dh_1"/>
    <property type="match status" value="1"/>
</dbReference>
<dbReference type="EMBL" id="JTDE01006549">
    <property type="protein sequence ID" value="KAF7243134.1"/>
    <property type="molecule type" value="Genomic_DNA"/>
</dbReference>
<dbReference type="GO" id="GO:0003853">
    <property type="term" value="F:short-chain 2-methyl fatty acyl-CoA dehydrogenase activity"/>
    <property type="evidence" value="ECO:0007669"/>
    <property type="project" value="UniProtKB-EC"/>
</dbReference>
<evidence type="ECO:0000256" key="7">
    <source>
        <dbReference type="ARBA" id="ARBA00023002"/>
    </source>
</evidence>
<dbReference type="GO" id="GO:0006552">
    <property type="term" value="P:L-leucine catabolic process"/>
    <property type="evidence" value="ECO:0007669"/>
    <property type="project" value="TreeGrafter"/>
</dbReference>
<comment type="pathway">
    <text evidence="2">Amino-acid degradation; L-valine degradation.</text>
</comment>
<evidence type="ECO:0000256" key="5">
    <source>
        <dbReference type="ARBA" id="ARBA00022630"/>
    </source>
</evidence>
<evidence type="ECO:0000313" key="18">
    <source>
        <dbReference type="Proteomes" id="UP000822476"/>
    </source>
</evidence>
<evidence type="ECO:0000256" key="11">
    <source>
        <dbReference type="ARBA" id="ARBA00055070"/>
    </source>
</evidence>
<dbReference type="PANTHER" id="PTHR43884">
    <property type="entry name" value="ACYL-COA DEHYDROGENASE"/>
    <property type="match status" value="1"/>
</dbReference>
<dbReference type="InterPro" id="IPR009100">
    <property type="entry name" value="AcylCoA_DH/oxidase_NM_dom_sf"/>
</dbReference>
<dbReference type="InterPro" id="IPR009075">
    <property type="entry name" value="AcylCo_DH/oxidase_C"/>
</dbReference>
<evidence type="ECO:0000313" key="17">
    <source>
        <dbReference type="EMBL" id="KAF7243134.1"/>
    </source>
</evidence>
<evidence type="ECO:0000256" key="2">
    <source>
        <dbReference type="ARBA" id="ARBA00005109"/>
    </source>
</evidence>
<comment type="caution">
    <text evidence="17">The sequence shown here is derived from an EMBL/GenBank/DDBJ whole genome shotgun (WGS) entry which is preliminary data.</text>
</comment>